<proteinExistence type="inferred from homology"/>
<feature type="binding site" evidence="13">
    <location>
        <position position="322"/>
    </location>
    <ligand>
        <name>S-adenosyl-L-methionine</name>
        <dbReference type="ChEBI" id="CHEBI:59789"/>
    </ligand>
</feature>
<evidence type="ECO:0000259" key="14">
    <source>
        <dbReference type="PROSITE" id="PS51686"/>
    </source>
</evidence>
<dbReference type="EMBL" id="MUYT01000002">
    <property type="protein sequence ID" value="OOS22595.1"/>
    <property type="molecule type" value="Genomic_DNA"/>
</dbReference>
<evidence type="ECO:0000256" key="8">
    <source>
        <dbReference type="ARBA" id="ARBA00022691"/>
    </source>
</evidence>
<gene>
    <name evidence="15" type="ORF">B0682_01790</name>
</gene>
<dbReference type="Proteomes" id="UP000191094">
    <property type="component" value="Unassembled WGS sequence"/>
</dbReference>
<name>A0A1T0CJU1_9GAMM</name>
<dbReference type="GO" id="GO:0005737">
    <property type="term" value="C:cytoplasm"/>
    <property type="evidence" value="ECO:0007669"/>
    <property type="project" value="UniProtKB-SubCell"/>
</dbReference>
<keyword evidence="9 13" id="KW-0694">RNA-binding</keyword>
<dbReference type="GO" id="GO:0008649">
    <property type="term" value="F:rRNA methyltransferase activity"/>
    <property type="evidence" value="ECO:0007669"/>
    <property type="project" value="InterPro"/>
</dbReference>
<comment type="caution">
    <text evidence="15">The sequence shown here is derived from an EMBL/GenBank/DDBJ whole genome shotgun (WGS) entry which is preliminary data.</text>
</comment>
<dbReference type="InterPro" id="IPR001678">
    <property type="entry name" value="MeTrfase_RsmB-F_NOP2_dom"/>
</dbReference>
<accession>A0A1T0CJU1</accession>
<dbReference type="InterPro" id="IPR035926">
    <property type="entry name" value="NusB-like_sf"/>
</dbReference>
<feature type="binding site" evidence="13">
    <location>
        <position position="338"/>
    </location>
    <ligand>
        <name>S-adenosyl-L-methionine</name>
        <dbReference type="ChEBI" id="CHEBI:59789"/>
    </ligand>
</feature>
<dbReference type="AlphaFoldDB" id="A0A1T0CJU1"/>
<dbReference type="InterPro" id="IPR029063">
    <property type="entry name" value="SAM-dependent_MTases_sf"/>
</dbReference>
<comment type="subcellular location">
    <subcellularLocation>
        <location evidence="2">Cytoplasm</location>
    </subcellularLocation>
</comment>
<keyword evidence="16" id="KW-1185">Reference proteome</keyword>
<evidence type="ECO:0000256" key="7">
    <source>
        <dbReference type="ARBA" id="ARBA00022679"/>
    </source>
</evidence>
<feature type="binding site" evidence="13">
    <location>
        <position position="293"/>
    </location>
    <ligand>
        <name>S-adenosyl-L-methionine</name>
        <dbReference type="ChEBI" id="CHEBI:59789"/>
    </ligand>
</feature>
<dbReference type="SUPFAM" id="SSF48013">
    <property type="entry name" value="NusB-like"/>
    <property type="match status" value="1"/>
</dbReference>
<dbReference type="STRING" id="90241.B0682_01790"/>
<dbReference type="Pfam" id="PF22458">
    <property type="entry name" value="RsmF-B_ferredox"/>
    <property type="match status" value="1"/>
</dbReference>
<evidence type="ECO:0000256" key="10">
    <source>
        <dbReference type="ARBA" id="ARBA00030399"/>
    </source>
</evidence>
<dbReference type="PROSITE" id="PS51686">
    <property type="entry name" value="SAM_MT_RSMB_NOP"/>
    <property type="match status" value="1"/>
</dbReference>
<evidence type="ECO:0000256" key="11">
    <source>
        <dbReference type="ARBA" id="ARBA00031088"/>
    </source>
</evidence>
<sequence length="453" mass="50551">MCHNAPSMSSNPSSGTLLSTRAKIIIILEKIQQGQSLATLLNDLLGSVSPQDKGFAHELLLGTLRQWWALSRIGEGLIEREVSDKGVWAGLNIGLYQLLYMDTPDYAAIGATVEAIKQLNRGYGAGLVNAILRKVQKNPAKFHKKITKNHSLPNWLAQQLKQDWGEYYGELGQALRQSAPIFLRVNAQFSTMADYAKLLNEQNINFDIVTTGFNDTQAIRLIDNVKITQLPHFNDGWVSIQDLHAQLGGYILHELPLAKPMTLLDTCTAPGGKLTHLLELFHVEQFAQVVALDNDKERLKKVGENLERLQLQNKKVTLVCDDATTFVVDAPFDVIVLDAPCTATGVIRRHPDIALLRTEHDVAQTVSLQRQILANCWQNLAVGGYLLYITCSLLKAENEQQIQVFLSKNQNADVVDFVLNLNNQIKRDIGYQCLPINPNGGDGFYYVLLNKRM</sequence>
<keyword evidence="8 13" id="KW-0949">S-adenosyl-L-methionine</keyword>
<evidence type="ECO:0000256" key="9">
    <source>
        <dbReference type="ARBA" id="ARBA00022884"/>
    </source>
</evidence>
<evidence type="ECO:0000313" key="16">
    <source>
        <dbReference type="Proteomes" id="UP000191094"/>
    </source>
</evidence>
<evidence type="ECO:0000256" key="3">
    <source>
        <dbReference type="ARBA" id="ARBA00012140"/>
    </source>
</evidence>
<evidence type="ECO:0000256" key="4">
    <source>
        <dbReference type="ARBA" id="ARBA00022490"/>
    </source>
</evidence>
<keyword evidence="4" id="KW-0963">Cytoplasm</keyword>
<dbReference type="EC" id="2.1.1.176" evidence="3"/>
<comment type="catalytic activity">
    <reaction evidence="12">
        <text>cytidine(967) in 16S rRNA + S-adenosyl-L-methionine = 5-methylcytidine(967) in 16S rRNA + S-adenosyl-L-homocysteine + H(+)</text>
        <dbReference type="Rhea" id="RHEA:42748"/>
        <dbReference type="Rhea" id="RHEA-COMP:10219"/>
        <dbReference type="Rhea" id="RHEA-COMP:10220"/>
        <dbReference type="ChEBI" id="CHEBI:15378"/>
        <dbReference type="ChEBI" id="CHEBI:57856"/>
        <dbReference type="ChEBI" id="CHEBI:59789"/>
        <dbReference type="ChEBI" id="CHEBI:74483"/>
        <dbReference type="ChEBI" id="CHEBI:82748"/>
        <dbReference type="EC" id="2.1.1.176"/>
    </reaction>
</comment>
<dbReference type="SUPFAM" id="SSF53335">
    <property type="entry name" value="S-adenosyl-L-methionine-dependent methyltransferases"/>
    <property type="match status" value="1"/>
</dbReference>
<protein>
    <recommendedName>
        <fullName evidence="3">16S rRNA (cytosine(967)-C(5))-methyltransferase</fullName>
        <ecNumber evidence="3">2.1.1.176</ecNumber>
    </recommendedName>
    <alternativeName>
        <fullName evidence="10">16S rRNA m5C967 methyltransferase</fullName>
    </alternativeName>
    <alternativeName>
        <fullName evidence="11">rRNA (cytosine-C(5)-)-methyltransferase RsmB</fullName>
    </alternativeName>
</protein>
<dbReference type="InterPro" id="IPR049560">
    <property type="entry name" value="MeTrfase_RsmB-F_NOP2_cat"/>
</dbReference>
<reference evidence="15 16" key="1">
    <citation type="submission" date="2017-02" db="EMBL/GenBank/DDBJ databases">
        <title>Draft genome sequence of Moraxella lincolnii CCUG 9405T type strain.</title>
        <authorList>
            <person name="Salva-Serra F."/>
            <person name="Engstrom-Jakobsson H."/>
            <person name="Thorell K."/>
            <person name="Jaen-Luchoro D."/>
            <person name="Gonzales-Siles L."/>
            <person name="Karlsson R."/>
            <person name="Yazdan S."/>
            <person name="Boulund F."/>
            <person name="Johnning A."/>
            <person name="Engstrand L."/>
            <person name="Kristiansson E."/>
            <person name="Moore E."/>
        </authorList>
    </citation>
    <scope>NUCLEOTIDE SEQUENCE [LARGE SCALE GENOMIC DNA]</scope>
    <source>
        <strain evidence="15 16">CCUG 9405</strain>
    </source>
</reference>
<evidence type="ECO:0000313" key="15">
    <source>
        <dbReference type="EMBL" id="OOS22595.1"/>
    </source>
</evidence>
<dbReference type="Pfam" id="PF01029">
    <property type="entry name" value="NusB"/>
    <property type="match status" value="1"/>
</dbReference>
<comment type="function">
    <text evidence="1">Specifically methylates the cytosine at position 967 (m5C967) of 16S rRNA.</text>
</comment>
<keyword evidence="7 13" id="KW-0808">Transferase</keyword>
<evidence type="ECO:0000256" key="2">
    <source>
        <dbReference type="ARBA" id="ARBA00004496"/>
    </source>
</evidence>
<dbReference type="Gene3D" id="1.10.940.10">
    <property type="entry name" value="NusB-like"/>
    <property type="match status" value="1"/>
</dbReference>
<dbReference type="PRINTS" id="PR02008">
    <property type="entry name" value="RCMTFAMILY"/>
</dbReference>
<evidence type="ECO:0000256" key="1">
    <source>
        <dbReference type="ARBA" id="ARBA00002724"/>
    </source>
</evidence>
<dbReference type="Pfam" id="PF01189">
    <property type="entry name" value="Methyltr_RsmB-F"/>
    <property type="match status" value="1"/>
</dbReference>
<organism evidence="15 16">
    <name type="scientific">Lwoffella lincolnii</name>
    <dbReference type="NCBI Taxonomy" id="90241"/>
    <lineage>
        <taxon>Bacteria</taxon>
        <taxon>Pseudomonadati</taxon>
        <taxon>Pseudomonadota</taxon>
        <taxon>Gammaproteobacteria</taxon>
        <taxon>Moraxellales</taxon>
        <taxon>Moraxellaceae</taxon>
        <taxon>Lwoffella</taxon>
    </lineage>
</organism>
<evidence type="ECO:0000256" key="13">
    <source>
        <dbReference type="PROSITE-ProRule" id="PRU01023"/>
    </source>
</evidence>
<dbReference type="NCBIfam" id="TIGR00563">
    <property type="entry name" value="rsmB"/>
    <property type="match status" value="1"/>
</dbReference>
<feature type="active site" description="Nucleophile" evidence="13">
    <location>
        <position position="391"/>
    </location>
</feature>
<dbReference type="PANTHER" id="PTHR22807:SF61">
    <property type="entry name" value="NOL1_NOP2_SUN FAMILY PROTEIN _ ANTITERMINATION NUSB DOMAIN-CONTAINING PROTEIN"/>
    <property type="match status" value="1"/>
</dbReference>
<dbReference type="InterPro" id="IPR054728">
    <property type="entry name" value="RsmB-like_ferredoxin"/>
</dbReference>
<dbReference type="PANTHER" id="PTHR22807">
    <property type="entry name" value="NOP2 YEAST -RELATED NOL1/NOP2/FMU SUN DOMAIN-CONTAINING"/>
    <property type="match status" value="1"/>
</dbReference>
<keyword evidence="6 13" id="KW-0489">Methyltransferase</keyword>
<evidence type="ECO:0000256" key="5">
    <source>
        <dbReference type="ARBA" id="ARBA00022552"/>
    </source>
</evidence>
<dbReference type="Gene3D" id="3.40.50.150">
    <property type="entry name" value="Vaccinia Virus protein VP39"/>
    <property type="match status" value="1"/>
</dbReference>
<comment type="caution">
    <text evidence="13">Lacks conserved residue(s) required for the propagation of feature annotation.</text>
</comment>
<dbReference type="Gene3D" id="3.30.70.1170">
    <property type="entry name" value="Sun protein, domain 3"/>
    <property type="match status" value="1"/>
</dbReference>
<dbReference type="GO" id="GO:0006355">
    <property type="term" value="P:regulation of DNA-templated transcription"/>
    <property type="evidence" value="ECO:0007669"/>
    <property type="project" value="InterPro"/>
</dbReference>
<keyword evidence="5" id="KW-0698">rRNA processing</keyword>
<evidence type="ECO:0000256" key="6">
    <source>
        <dbReference type="ARBA" id="ARBA00022603"/>
    </source>
</evidence>
<dbReference type="InterPro" id="IPR006027">
    <property type="entry name" value="NusB_RsmB_TIM44"/>
</dbReference>
<dbReference type="InterPro" id="IPR023267">
    <property type="entry name" value="RCMT"/>
</dbReference>
<comment type="similarity">
    <text evidence="13">Belongs to the class I-like SAM-binding methyltransferase superfamily. RsmB/NOP family.</text>
</comment>
<dbReference type="InterPro" id="IPR004573">
    <property type="entry name" value="rRNA_ssu_MeTfrase_B"/>
</dbReference>
<feature type="domain" description="SAM-dependent MTase RsmB/NOP-type" evidence="14">
    <location>
        <begin position="171"/>
        <end position="452"/>
    </location>
</feature>
<dbReference type="NCBIfam" id="NF008149">
    <property type="entry name" value="PRK10901.1"/>
    <property type="match status" value="1"/>
</dbReference>
<evidence type="ECO:0000256" key="12">
    <source>
        <dbReference type="ARBA" id="ARBA00047283"/>
    </source>
</evidence>
<dbReference type="GO" id="GO:0003723">
    <property type="term" value="F:RNA binding"/>
    <property type="evidence" value="ECO:0007669"/>
    <property type="project" value="UniProtKB-UniRule"/>
</dbReference>
<dbReference type="CDD" id="cd02440">
    <property type="entry name" value="AdoMet_MTases"/>
    <property type="match status" value="1"/>
</dbReference>